<accession>A0ABD5SEN2</accession>
<evidence type="ECO:0000313" key="3">
    <source>
        <dbReference type="EMBL" id="MFC6763552.1"/>
    </source>
</evidence>
<evidence type="ECO:0000259" key="2">
    <source>
        <dbReference type="Pfam" id="PF13592"/>
    </source>
</evidence>
<dbReference type="RefSeq" id="WP_377042244.1">
    <property type="nucleotide sequence ID" value="NZ_JAQIVI010000002.1"/>
</dbReference>
<dbReference type="NCBIfam" id="NF033545">
    <property type="entry name" value="transpos_IS630"/>
    <property type="match status" value="1"/>
</dbReference>
<feature type="domain" description="Winged helix-turn helix" evidence="2">
    <location>
        <begin position="111"/>
        <end position="166"/>
    </location>
</feature>
<dbReference type="InterPro" id="IPR036397">
    <property type="entry name" value="RNaseH_sf"/>
</dbReference>
<dbReference type="Pfam" id="PF13358">
    <property type="entry name" value="DDE_3"/>
    <property type="match status" value="1"/>
</dbReference>
<comment type="caution">
    <text evidence="3">The sequence shown here is derived from an EMBL/GenBank/DDBJ whole genome shotgun (WGS) entry which is preliminary data.</text>
</comment>
<name>A0ABD5SEN2_9EURY</name>
<dbReference type="InterPro" id="IPR047655">
    <property type="entry name" value="Transpos_IS630-like"/>
</dbReference>
<sequence length="340" mass="39171">MTSLDNVSTEDLRQVLAEVEGKKPSQRLMAAINYLEEDGATLQEVAERYGYTAGWLSRWLDRLERLADEPFEEVVYDEHRSGRPSKLSDKEYERFVEALHKSPEEVGFDAPAWSVPLARHYLAEEFDVEYCERHVRRVMTEAGLSWKTARPEFHKSDERAQEAWQDGFKKKRDNLDDEYTILAIDQTRQVLSTLIYAWFPKGERPSLPVTGAWDSIKLLGAVSDTDETFFLPCKENFNSDTTIRLLDALQTEFGEKICVVLDNASYFTANRVQEFVEDTPIELCYLPRGSPELNPAEECWRQLDQSLGNRLFETLDELRDAALCALDDINVPDVFTYLCP</sequence>
<dbReference type="EMBL" id="JBHSWV010000002">
    <property type="protein sequence ID" value="MFC6763552.1"/>
    <property type="molecule type" value="Genomic_DNA"/>
</dbReference>
<evidence type="ECO:0000259" key="1">
    <source>
        <dbReference type="Pfam" id="PF13358"/>
    </source>
</evidence>
<keyword evidence="4" id="KW-1185">Reference proteome</keyword>
<dbReference type="InterPro" id="IPR038717">
    <property type="entry name" value="Tc1-like_DDE_dom"/>
</dbReference>
<feature type="domain" description="Tc1-like transposase DDE" evidence="1">
    <location>
        <begin position="192"/>
        <end position="319"/>
    </location>
</feature>
<dbReference type="AlphaFoldDB" id="A0ABD5SEN2"/>
<organism evidence="3 4">
    <name type="scientific">Natrinema soli</name>
    <dbReference type="NCBI Taxonomy" id="1930624"/>
    <lineage>
        <taxon>Archaea</taxon>
        <taxon>Methanobacteriati</taxon>
        <taxon>Methanobacteriota</taxon>
        <taxon>Stenosarchaea group</taxon>
        <taxon>Halobacteria</taxon>
        <taxon>Halobacteriales</taxon>
        <taxon>Natrialbaceae</taxon>
        <taxon>Natrinema</taxon>
    </lineage>
</organism>
<protein>
    <submittedName>
        <fullName evidence="3">IS630 family transposase</fullName>
    </submittedName>
</protein>
<dbReference type="Pfam" id="PF13592">
    <property type="entry name" value="HTH_33"/>
    <property type="match status" value="1"/>
</dbReference>
<gene>
    <name evidence="3" type="ORF">ACFQE6_00180</name>
</gene>
<dbReference type="Proteomes" id="UP001596383">
    <property type="component" value="Unassembled WGS sequence"/>
</dbReference>
<dbReference type="Gene3D" id="3.30.420.10">
    <property type="entry name" value="Ribonuclease H-like superfamily/Ribonuclease H"/>
    <property type="match status" value="1"/>
</dbReference>
<reference evidence="3 4" key="1">
    <citation type="journal article" date="2019" name="Int. J. Syst. Evol. Microbiol.">
        <title>The Global Catalogue of Microorganisms (GCM) 10K type strain sequencing project: providing services to taxonomists for standard genome sequencing and annotation.</title>
        <authorList>
            <consortium name="The Broad Institute Genomics Platform"/>
            <consortium name="The Broad Institute Genome Sequencing Center for Infectious Disease"/>
            <person name="Wu L."/>
            <person name="Ma J."/>
        </authorList>
    </citation>
    <scope>NUCLEOTIDE SEQUENCE [LARGE SCALE GENOMIC DNA]</scope>
    <source>
        <strain evidence="3 4">LMG 29247</strain>
    </source>
</reference>
<dbReference type="SUPFAM" id="SSF53098">
    <property type="entry name" value="Ribonuclease H-like"/>
    <property type="match status" value="1"/>
</dbReference>
<evidence type="ECO:0000313" key="4">
    <source>
        <dbReference type="Proteomes" id="UP001596383"/>
    </source>
</evidence>
<dbReference type="InterPro" id="IPR025959">
    <property type="entry name" value="Winged_HTH_dom"/>
</dbReference>
<dbReference type="SUPFAM" id="SSF46689">
    <property type="entry name" value="Homeodomain-like"/>
    <property type="match status" value="1"/>
</dbReference>
<proteinExistence type="predicted"/>
<dbReference type="InterPro" id="IPR012337">
    <property type="entry name" value="RNaseH-like_sf"/>
</dbReference>
<dbReference type="InterPro" id="IPR009057">
    <property type="entry name" value="Homeodomain-like_sf"/>
</dbReference>